<protein>
    <recommendedName>
        <fullName evidence="2">DUF8060 domain-containing protein</fullName>
    </recommendedName>
</protein>
<evidence type="ECO:0000313" key="4">
    <source>
        <dbReference type="Proteomes" id="UP001596447"/>
    </source>
</evidence>
<keyword evidence="4" id="KW-1185">Reference proteome</keyword>
<dbReference type="EMBL" id="JBHTAR010000011">
    <property type="protein sequence ID" value="MFC7200201.1"/>
    <property type="molecule type" value="Genomic_DNA"/>
</dbReference>
<name>A0ABD5Z4V9_9EURY</name>
<gene>
    <name evidence="3" type="ORF">ACFQJ9_12405</name>
</gene>
<evidence type="ECO:0000256" key="1">
    <source>
        <dbReference type="SAM" id="Phobius"/>
    </source>
</evidence>
<dbReference type="Pfam" id="PF26256">
    <property type="entry name" value="DUF8060"/>
    <property type="match status" value="1"/>
</dbReference>
<reference evidence="3 4" key="1">
    <citation type="journal article" date="2019" name="Int. J. Syst. Evol. Microbiol.">
        <title>The Global Catalogue of Microorganisms (GCM) 10K type strain sequencing project: providing services to taxonomists for standard genome sequencing and annotation.</title>
        <authorList>
            <consortium name="The Broad Institute Genomics Platform"/>
            <consortium name="The Broad Institute Genome Sequencing Center for Infectious Disease"/>
            <person name="Wu L."/>
            <person name="Ma J."/>
        </authorList>
    </citation>
    <scope>NUCLEOTIDE SEQUENCE [LARGE SCALE GENOMIC DNA]</scope>
    <source>
        <strain evidence="3 4">XZGYJ-43</strain>
    </source>
</reference>
<keyword evidence="1" id="KW-0812">Transmembrane</keyword>
<feature type="domain" description="DUF8060" evidence="2">
    <location>
        <begin position="4"/>
        <end position="93"/>
    </location>
</feature>
<evidence type="ECO:0000259" key="2">
    <source>
        <dbReference type="Pfam" id="PF26256"/>
    </source>
</evidence>
<feature type="transmembrane region" description="Helical" evidence="1">
    <location>
        <begin position="31"/>
        <end position="53"/>
    </location>
</feature>
<feature type="transmembrane region" description="Helical" evidence="1">
    <location>
        <begin position="73"/>
        <end position="91"/>
    </location>
</feature>
<organism evidence="3 4">
    <name type="scientific">Halospeciosus flavus</name>
    <dbReference type="NCBI Taxonomy" id="3032283"/>
    <lineage>
        <taxon>Archaea</taxon>
        <taxon>Methanobacteriati</taxon>
        <taxon>Methanobacteriota</taxon>
        <taxon>Stenosarchaea group</taxon>
        <taxon>Halobacteria</taxon>
        <taxon>Halobacteriales</taxon>
        <taxon>Halobacteriaceae</taxon>
        <taxon>Halospeciosus</taxon>
    </lineage>
</organism>
<accession>A0ABD5Z4V9</accession>
<proteinExistence type="predicted"/>
<dbReference type="RefSeq" id="WP_279526989.1">
    <property type="nucleotide sequence ID" value="NZ_CP122312.1"/>
</dbReference>
<dbReference type="Proteomes" id="UP001596447">
    <property type="component" value="Unassembled WGS sequence"/>
</dbReference>
<keyword evidence="1" id="KW-1133">Transmembrane helix</keyword>
<dbReference type="AlphaFoldDB" id="A0ABD5Z4V9"/>
<keyword evidence="1" id="KW-0472">Membrane</keyword>
<evidence type="ECO:0000313" key="3">
    <source>
        <dbReference type="EMBL" id="MFC7200201.1"/>
    </source>
</evidence>
<comment type="caution">
    <text evidence="3">The sequence shown here is derived from an EMBL/GenBank/DDBJ whole genome shotgun (WGS) entry which is preliminary data.</text>
</comment>
<dbReference type="InterPro" id="IPR058373">
    <property type="entry name" value="DUF8060"/>
</dbReference>
<sequence>MSDEQTDAVESVDATESDERALAVDLRARHVLRWAAVAGLGLVALVATFSLYTSLQSIIALWVADAYQPLFEAVFNLVVLLLAAGGISRLARGFGGESDSEN</sequence>